<protein>
    <submittedName>
        <fullName evidence="1">Uncharacterized protein</fullName>
    </submittedName>
</protein>
<accession>A0A2T2NCG3</accession>
<organism evidence="1 2">
    <name type="scientific">Corynespora cassiicola Philippines</name>
    <dbReference type="NCBI Taxonomy" id="1448308"/>
    <lineage>
        <taxon>Eukaryota</taxon>
        <taxon>Fungi</taxon>
        <taxon>Dikarya</taxon>
        <taxon>Ascomycota</taxon>
        <taxon>Pezizomycotina</taxon>
        <taxon>Dothideomycetes</taxon>
        <taxon>Pleosporomycetidae</taxon>
        <taxon>Pleosporales</taxon>
        <taxon>Corynesporascaceae</taxon>
        <taxon>Corynespora</taxon>
    </lineage>
</organism>
<dbReference type="AlphaFoldDB" id="A0A2T2NCG3"/>
<evidence type="ECO:0000313" key="2">
    <source>
        <dbReference type="Proteomes" id="UP000240883"/>
    </source>
</evidence>
<keyword evidence="2" id="KW-1185">Reference proteome</keyword>
<reference evidence="1 2" key="1">
    <citation type="journal article" date="2018" name="Front. Microbiol.">
        <title>Genome-Wide Analysis of Corynespora cassiicola Leaf Fall Disease Putative Effectors.</title>
        <authorList>
            <person name="Lopez D."/>
            <person name="Ribeiro S."/>
            <person name="Label P."/>
            <person name="Fumanal B."/>
            <person name="Venisse J.S."/>
            <person name="Kohler A."/>
            <person name="de Oliveira R.R."/>
            <person name="Labutti K."/>
            <person name="Lipzen A."/>
            <person name="Lail K."/>
            <person name="Bauer D."/>
            <person name="Ohm R.A."/>
            <person name="Barry K.W."/>
            <person name="Spatafora J."/>
            <person name="Grigoriev I.V."/>
            <person name="Martin F.M."/>
            <person name="Pujade-Renaud V."/>
        </authorList>
    </citation>
    <scope>NUCLEOTIDE SEQUENCE [LARGE SCALE GENOMIC DNA]</scope>
    <source>
        <strain evidence="1 2">Philippines</strain>
    </source>
</reference>
<dbReference type="Proteomes" id="UP000240883">
    <property type="component" value="Unassembled WGS sequence"/>
</dbReference>
<gene>
    <name evidence="1" type="ORF">BS50DRAFT_104727</name>
</gene>
<name>A0A2T2NCG3_CORCC</name>
<sequence>MEAEPLMEVFGLCTGIVLYSEESCELIVFKRCLVRLPPFVELLREVARLASLEMVIVREGKLVSLEPKPGVGRHSAKASCGVRTDSMAFPLSADFFSFFSISFWATLRLLAPLADMADNGNDASFPGMILVADPIGPVSRWRCRWRVGMDVYPD</sequence>
<evidence type="ECO:0000313" key="1">
    <source>
        <dbReference type="EMBL" id="PSN63132.1"/>
    </source>
</evidence>
<proteinExistence type="predicted"/>
<dbReference type="EMBL" id="KZ678140">
    <property type="protein sequence ID" value="PSN63132.1"/>
    <property type="molecule type" value="Genomic_DNA"/>
</dbReference>